<dbReference type="InterPro" id="IPR002464">
    <property type="entry name" value="DNA/RNA_helicase_DEAH_CS"/>
</dbReference>
<evidence type="ECO:0000256" key="6">
    <source>
        <dbReference type="SAM" id="MobiDB-lite"/>
    </source>
</evidence>
<dbReference type="PROSITE" id="PS51192">
    <property type="entry name" value="HELICASE_ATP_BIND_1"/>
    <property type="match status" value="1"/>
</dbReference>
<dbReference type="EMBL" id="KZ819300">
    <property type="protein sequence ID" value="PWN96259.1"/>
    <property type="molecule type" value="Genomic_DNA"/>
</dbReference>
<proteinExistence type="inferred from homology"/>
<dbReference type="GO" id="GO:0000462">
    <property type="term" value="P:maturation of SSU-rRNA from tricistronic rRNA transcript (SSU-rRNA, 5.8S rRNA, LSU-rRNA)"/>
    <property type="evidence" value="ECO:0007669"/>
    <property type="project" value="TreeGrafter"/>
</dbReference>
<organism evidence="9 10">
    <name type="scientific">Tilletiopsis washingtonensis</name>
    <dbReference type="NCBI Taxonomy" id="58919"/>
    <lineage>
        <taxon>Eukaryota</taxon>
        <taxon>Fungi</taxon>
        <taxon>Dikarya</taxon>
        <taxon>Basidiomycota</taxon>
        <taxon>Ustilaginomycotina</taxon>
        <taxon>Exobasidiomycetes</taxon>
        <taxon>Entylomatales</taxon>
        <taxon>Entylomatales incertae sedis</taxon>
        <taxon>Tilletiopsis</taxon>
    </lineage>
</organism>
<protein>
    <submittedName>
        <fullName evidence="9">P-loop containing nucleoside triphosphate hydrolase protein</fullName>
    </submittedName>
</protein>
<dbReference type="Proteomes" id="UP000245946">
    <property type="component" value="Unassembled WGS sequence"/>
</dbReference>
<dbReference type="Pfam" id="PF00271">
    <property type="entry name" value="Helicase_C"/>
    <property type="match status" value="1"/>
</dbReference>
<dbReference type="PANTHER" id="PTHR18934:SF99">
    <property type="entry name" value="ATP-DEPENDENT RNA HELICASE DHX37-RELATED"/>
    <property type="match status" value="1"/>
</dbReference>
<dbReference type="InterPro" id="IPR001650">
    <property type="entry name" value="Helicase_C-like"/>
</dbReference>
<evidence type="ECO:0000256" key="3">
    <source>
        <dbReference type="ARBA" id="ARBA00022801"/>
    </source>
</evidence>
<dbReference type="InterPro" id="IPR011709">
    <property type="entry name" value="DEAD-box_helicase_OB_fold"/>
</dbReference>
<dbReference type="SMART" id="SM00490">
    <property type="entry name" value="HELICc"/>
    <property type="match status" value="1"/>
</dbReference>
<feature type="region of interest" description="Disordered" evidence="6">
    <location>
        <begin position="578"/>
        <end position="598"/>
    </location>
</feature>
<feature type="region of interest" description="Disordered" evidence="6">
    <location>
        <begin position="702"/>
        <end position="763"/>
    </location>
</feature>
<accession>A0A316Z3T5</accession>
<dbReference type="GO" id="GO:0003723">
    <property type="term" value="F:RNA binding"/>
    <property type="evidence" value="ECO:0007669"/>
    <property type="project" value="TreeGrafter"/>
</dbReference>
<dbReference type="InterPro" id="IPR014001">
    <property type="entry name" value="Helicase_ATP-bd"/>
</dbReference>
<keyword evidence="4" id="KW-0347">Helicase</keyword>
<dbReference type="Pfam" id="PF07717">
    <property type="entry name" value="OB_NTP_bind"/>
    <property type="match status" value="1"/>
</dbReference>
<evidence type="ECO:0000256" key="5">
    <source>
        <dbReference type="ARBA" id="ARBA00022840"/>
    </source>
</evidence>
<dbReference type="SUPFAM" id="SSF52540">
    <property type="entry name" value="P-loop containing nucleoside triphosphate hydrolases"/>
    <property type="match status" value="1"/>
</dbReference>
<comment type="similarity">
    <text evidence="1">Belongs to the DEAD box helicase family. DEAH subfamily.</text>
</comment>
<keyword evidence="2" id="KW-0547">Nucleotide-binding</keyword>
<reference evidence="9 10" key="1">
    <citation type="journal article" date="2018" name="Mol. Biol. Evol.">
        <title>Broad Genomic Sampling Reveals a Smut Pathogenic Ancestry of the Fungal Clade Ustilaginomycotina.</title>
        <authorList>
            <person name="Kijpornyongpan T."/>
            <person name="Mondo S.J."/>
            <person name="Barry K."/>
            <person name="Sandor L."/>
            <person name="Lee J."/>
            <person name="Lipzen A."/>
            <person name="Pangilinan J."/>
            <person name="LaButti K."/>
            <person name="Hainaut M."/>
            <person name="Henrissat B."/>
            <person name="Grigoriev I.V."/>
            <person name="Spatafora J.W."/>
            <person name="Aime M.C."/>
        </authorList>
    </citation>
    <scope>NUCLEOTIDE SEQUENCE [LARGE SCALE GENOMIC DNA]</scope>
    <source>
        <strain evidence="9 10">MCA 4186</strain>
    </source>
</reference>
<feature type="domain" description="Helicase C-terminal" evidence="8">
    <location>
        <begin position="299"/>
        <end position="483"/>
    </location>
</feature>
<dbReference type="Gene3D" id="3.40.50.300">
    <property type="entry name" value="P-loop containing nucleotide triphosphate hydrolases"/>
    <property type="match status" value="2"/>
</dbReference>
<name>A0A316Z3T5_9BASI</name>
<dbReference type="AlphaFoldDB" id="A0A316Z3T5"/>
<dbReference type="GO" id="GO:0005524">
    <property type="term" value="F:ATP binding"/>
    <property type="evidence" value="ECO:0007669"/>
    <property type="project" value="UniProtKB-KW"/>
</dbReference>
<keyword evidence="5" id="KW-0067">ATP-binding</keyword>
<dbReference type="GO" id="GO:0004386">
    <property type="term" value="F:helicase activity"/>
    <property type="evidence" value="ECO:0007669"/>
    <property type="project" value="UniProtKB-KW"/>
</dbReference>
<evidence type="ECO:0000313" key="9">
    <source>
        <dbReference type="EMBL" id="PWN96259.1"/>
    </source>
</evidence>
<dbReference type="GO" id="GO:0005730">
    <property type="term" value="C:nucleolus"/>
    <property type="evidence" value="ECO:0007669"/>
    <property type="project" value="TreeGrafter"/>
</dbReference>
<dbReference type="SMART" id="SM00847">
    <property type="entry name" value="HA2"/>
    <property type="match status" value="1"/>
</dbReference>
<evidence type="ECO:0000256" key="1">
    <source>
        <dbReference type="ARBA" id="ARBA00008792"/>
    </source>
</evidence>
<dbReference type="PROSITE" id="PS51194">
    <property type="entry name" value="HELICASE_CTER"/>
    <property type="match status" value="1"/>
</dbReference>
<dbReference type="PROSITE" id="PS00690">
    <property type="entry name" value="DEAH_ATP_HELICASE"/>
    <property type="match status" value="1"/>
</dbReference>
<evidence type="ECO:0000313" key="10">
    <source>
        <dbReference type="Proteomes" id="UP000245946"/>
    </source>
</evidence>
<dbReference type="STRING" id="58919.A0A316Z3T5"/>
<sequence length="853" mass="92078">MPSSVLGARGPRDAETRQELARQLRHTRQQLPIWAGREAIVKAVREHDTVILMAETGSGKTTQVPQFLHEAGVCSESAPLIGITQPRRVAATSLASRVAAEMGEPDPASVPRVPVKKRKAAGGAAPAGRTLGKVGYAIRFDDRTGPDARLRFMTDGLLLREIMGRREQAVEAGAPSHAMLERYGVIIIDEAHERTVDTDLLLGLVRRIQRARREAYDAWRTRQGADSSMDVAPTLLKVVVMSATLDAQKFASFFAEPRISPNDGPVPAPILYVAGRQFQVDVCHTMEPQADLTAAARQTVFQIHTGLAPGDILVFSTGAEEIESLRAELERLNPVVEAHFEQEGKPGSRLHVVPLYAALGAGAIAKAFEPTPPGCRKVVIATNIAETSITLPGVQYVIDYGLAKERGLTRQGQAGGGSVSSLQALPISQSAADQRTGRAGRVSKGRCFRLYTEAAYEDLDVETVPEILRSDLTNTCLTLYSLGINPLTFDWISMPDKSEVAASTMSLYHLGAVVEPRAERRECGMEITPLGRRMVGLPLPAALARMLIAGGEMGPHVARQVRDLVAILSSDRASILHVPSQSSNSASRAAGAQAGPSDFDRAHEAHAKLAHVSGDHATQLNALYAYLDALQEAKASAARMAELGTPDAKGHKSKGQKSALHMHMKAWCRDNWISDKSLVQVLDIRRQLQQLCRAAKIICDDDATPSMPGTPRNKVPRMTPLGTPRSSGTGDASDDDSDDSHPAAGLYVTRGGARGRGAAGAEQEREDYAELRKCIFLGRSSEYAFKQNDGSYLRPGSDLTFRIHPSSTLMNVKPLAIVFEELVLTTQLYARTVSAIESAWVDEDANPRTRAAA</sequence>
<keyword evidence="3 9" id="KW-0378">Hydrolase</keyword>
<dbReference type="Pfam" id="PF21010">
    <property type="entry name" value="HA2_C"/>
    <property type="match status" value="1"/>
</dbReference>
<dbReference type="CDD" id="cd18791">
    <property type="entry name" value="SF2_C_RHA"/>
    <property type="match status" value="1"/>
</dbReference>
<dbReference type="GO" id="GO:1990904">
    <property type="term" value="C:ribonucleoprotein complex"/>
    <property type="evidence" value="ECO:0007669"/>
    <property type="project" value="UniProtKB-ARBA"/>
</dbReference>
<feature type="domain" description="Helicase ATP-binding" evidence="7">
    <location>
        <begin position="41"/>
        <end position="263"/>
    </location>
</feature>
<dbReference type="SMART" id="SM00487">
    <property type="entry name" value="DEXDc"/>
    <property type="match status" value="1"/>
</dbReference>
<dbReference type="InterPro" id="IPR027417">
    <property type="entry name" value="P-loop_NTPase"/>
</dbReference>
<dbReference type="GeneID" id="37267873"/>
<dbReference type="InterPro" id="IPR007502">
    <property type="entry name" value="Helicase-assoc_dom"/>
</dbReference>
<dbReference type="PANTHER" id="PTHR18934">
    <property type="entry name" value="ATP-DEPENDENT RNA HELICASE"/>
    <property type="match status" value="1"/>
</dbReference>
<evidence type="ECO:0000259" key="7">
    <source>
        <dbReference type="PROSITE" id="PS51192"/>
    </source>
</evidence>
<dbReference type="GO" id="GO:0016787">
    <property type="term" value="F:hydrolase activity"/>
    <property type="evidence" value="ECO:0007669"/>
    <property type="project" value="UniProtKB-KW"/>
</dbReference>
<dbReference type="RefSeq" id="XP_025596538.1">
    <property type="nucleotide sequence ID" value="XM_025740327.1"/>
</dbReference>
<evidence type="ECO:0000259" key="8">
    <source>
        <dbReference type="PROSITE" id="PS51194"/>
    </source>
</evidence>
<evidence type="ECO:0000256" key="4">
    <source>
        <dbReference type="ARBA" id="ARBA00022806"/>
    </source>
</evidence>
<evidence type="ECO:0000256" key="2">
    <source>
        <dbReference type="ARBA" id="ARBA00022741"/>
    </source>
</evidence>
<keyword evidence="10" id="KW-1185">Reference proteome</keyword>
<dbReference type="OrthoDB" id="10253254at2759"/>
<dbReference type="Gene3D" id="1.20.120.1080">
    <property type="match status" value="1"/>
</dbReference>
<gene>
    <name evidence="9" type="ORF">FA09DRAFT_300269</name>
</gene>